<dbReference type="GO" id="GO:0009055">
    <property type="term" value="F:electron transfer activity"/>
    <property type="evidence" value="ECO:0007669"/>
    <property type="project" value="InterPro"/>
</dbReference>
<dbReference type="EMBL" id="JACHVC010000001">
    <property type="protein sequence ID" value="MBC2604771.1"/>
    <property type="molecule type" value="Genomic_DNA"/>
</dbReference>
<dbReference type="GO" id="GO:0046872">
    <property type="term" value="F:metal ion binding"/>
    <property type="evidence" value="ECO:0007669"/>
    <property type="project" value="UniProtKB-KW"/>
</dbReference>
<evidence type="ECO:0000256" key="3">
    <source>
        <dbReference type="ARBA" id="ARBA00022723"/>
    </source>
</evidence>
<dbReference type="InterPro" id="IPR011990">
    <property type="entry name" value="TPR-like_helical_dom_sf"/>
</dbReference>
<keyword evidence="5" id="KW-0249">Electron transport</keyword>
<keyword evidence="10" id="KW-1185">Reference proteome</keyword>
<dbReference type="InterPro" id="IPR020942">
    <property type="entry name" value="Cyt_c_III_dom"/>
</dbReference>
<dbReference type="SUPFAM" id="SSF48695">
    <property type="entry name" value="Multiheme cytochromes"/>
    <property type="match status" value="1"/>
</dbReference>
<dbReference type="PROSITE" id="PS50005">
    <property type="entry name" value="TPR"/>
    <property type="match status" value="1"/>
</dbReference>
<dbReference type="GO" id="GO:0020037">
    <property type="term" value="F:heme binding"/>
    <property type="evidence" value="ECO:0007669"/>
    <property type="project" value="InterPro"/>
</dbReference>
<accession>A0A7X1B344</accession>
<evidence type="ECO:0000259" key="8">
    <source>
        <dbReference type="Pfam" id="PF02085"/>
    </source>
</evidence>
<dbReference type="PANTHER" id="PTHR35038">
    <property type="entry name" value="DISSIMILATORY SULFITE REDUCTASE SIRA"/>
    <property type="match status" value="1"/>
</dbReference>
<keyword evidence="1" id="KW-0813">Transport</keyword>
<evidence type="ECO:0000256" key="5">
    <source>
        <dbReference type="ARBA" id="ARBA00022982"/>
    </source>
</evidence>
<keyword evidence="7" id="KW-0802">TPR repeat</keyword>
<feature type="domain" description="Class III cytochrome C" evidence="8">
    <location>
        <begin position="239"/>
        <end position="310"/>
    </location>
</feature>
<dbReference type="InterPro" id="IPR051829">
    <property type="entry name" value="Multiheme_Cytochr_ET"/>
</dbReference>
<dbReference type="PANTHER" id="PTHR35038:SF8">
    <property type="entry name" value="C-TYPE POLYHEME CYTOCHROME OMCC"/>
    <property type="match status" value="1"/>
</dbReference>
<keyword evidence="2" id="KW-0349">Heme</keyword>
<feature type="repeat" description="TPR" evidence="7">
    <location>
        <begin position="598"/>
        <end position="631"/>
    </location>
</feature>
<evidence type="ECO:0000256" key="2">
    <source>
        <dbReference type="ARBA" id="ARBA00022617"/>
    </source>
</evidence>
<keyword evidence="3" id="KW-0479">Metal-binding</keyword>
<dbReference type="Gene3D" id="1.25.40.10">
    <property type="entry name" value="Tetratricopeptide repeat domain"/>
    <property type="match status" value="1"/>
</dbReference>
<dbReference type="Pfam" id="PF02085">
    <property type="entry name" value="Cytochrom_CIII"/>
    <property type="match status" value="1"/>
</dbReference>
<keyword evidence="6" id="KW-0408">Iron</keyword>
<dbReference type="Proteomes" id="UP000526501">
    <property type="component" value="Unassembled WGS sequence"/>
</dbReference>
<dbReference type="GO" id="GO:0016491">
    <property type="term" value="F:oxidoreductase activity"/>
    <property type="evidence" value="ECO:0007669"/>
    <property type="project" value="TreeGrafter"/>
</dbReference>
<evidence type="ECO:0000313" key="9">
    <source>
        <dbReference type="EMBL" id="MBC2604771.1"/>
    </source>
</evidence>
<evidence type="ECO:0000256" key="4">
    <source>
        <dbReference type="ARBA" id="ARBA00022729"/>
    </source>
</evidence>
<protein>
    <recommendedName>
        <fullName evidence="8">Class III cytochrome C domain-containing protein</fullName>
    </recommendedName>
</protein>
<dbReference type="InterPro" id="IPR036280">
    <property type="entry name" value="Multihaem_cyt_sf"/>
</dbReference>
<sequence>MTSHHAKANRPLDSEIDKDAFQSPIAAGELEQKAPQVEGNDLMMPLNPEGEMSPARGVLAYHPLRQYLIESEGGRLQAHSLAFDPEKKEWFDIFGDEDRQVGEWGHWTGQGMNWNSNCAWCHMTEFEKGYDMETDSYASKWTAQSVSCLQCHSQAIEHADAAEAGLEHVSANPYGSENAELAMQNCAGCHSRREELTGGQFVSGDNYHDHYSLALPIREGLYFADLKAQDEDYVYASLQLSPMGHAGVSCLDCHNPHSGGFVAPKENNTLCMQCHGTGKLDSPLINPTVHSRHSAGSSGNSCIECHMPTRTYMARDPRHDHGFTIPDPQLSLEMGIPNACSSCHSDQDDQWAAEQFDKWFSGPSVEARREHARMMKQAWDASTPFPLEAILPAYRENENPYRQATYLQLLANAGYSSDILKTLPDPTQSLEPIVREAAAQLVANDSPSNPILSALLEDSVRGVRIAAVDSFLRTDPNKPMDLSEWQARLEANSDRPQTRLQLASQAIEQGDPQSAFEHMKVAASFDSVNSAVYYQGAIILASGGYLEMAHIFLGTAPQEATADGWIDYAEGLLWAERQNLSRSLESLRSAVSKDPSQDRWWYNLVAAQLRIGDTQAADESLREALSLHPNSNALLSLLQPN</sequence>
<dbReference type="SUPFAM" id="SSF48452">
    <property type="entry name" value="TPR-like"/>
    <property type="match status" value="1"/>
</dbReference>
<evidence type="ECO:0000313" key="10">
    <source>
        <dbReference type="Proteomes" id="UP000526501"/>
    </source>
</evidence>
<gene>
    <name evidence="9" type="ORF">H5P27_01740</name>
</gene>
<name>A0A7X1B344_9BACT</name>
<comment type="caution">
    <text evidence="9">The sequence shown here is derived from an EMBL/GenBank/DDBJ whole genome shotgun (WGS) entry which is preliminary data.</text>
</comment>
<organism evidence="9 10">
    <name type="scientific">Pelagicoccus albus</name>
    <dbReference type="NCBI Taxonomy" id="415222"/>
    <lineage>
        <taxon>Bacteria</taxon>
        <taxon>Pseudomonadati</taxon>
        <taxon>Verrucomicrobiota</taxon>
        <taxon>Opitutia</taxon>
        <taxon>Puniceicoccales</taxon>
        <taxon>Pelagicoccaceae</taxon>
        <taxon>Pelagicoccus</taxon>
    </lineage>
</organism>
<keyword evidence="4" id="KW-0732">Signal</keyword>
<evidence type="ECO:0000256" key="1">
    <source>
        <dbReference type="ARBA" id="ARBA00022448"/>
    </source>
</evidence>
<evidence type="ECO:0000256" key="6">
    <source>
        <dbReference type="ARBA" id="ARBA00023004"/>
    </source>
</evidence>
<dbReference type="Gene3D" id="1.10.1130.10">
    <property type="entry name" value="Flavocytochrome C3, Chain A"/>
    <property type="match status" value="2"/>
</dbReference>
<dbReference type="InterPro" id="IPR019734">
    <property type="entry name" value="TPR_rpt"/>
</dbReference>
<proteinExistence type="predicted"/>
<evidence type="ECO:0000256" key="7">
    <source>
        <dbReference type="PROSITE-ProRule" id="PRU00339"/>
    </source>
</evidence>
<dbReference type="AlphaFoldDB" id="A0A7X1B344"/>
<reference evidence="9 10" key="1">
    <citation type="submission" date="2020-07" db="EMBL/GenBank/DDBJ databases">
        <authorList>
            <person name="Feng X."/>
        </authorList>
    </citation>
    <scope>NUCLEOTIDE SEQUENCE [LARGE SCALE GENOMIC DNA]</scope>
    <source>
        <strain evidence="9 10">JCM23202</strain>
    </source>
</reference>